<sequence length="65" mass="7092">HYNVSATFNVGDLTRYVPPDDDDVDVVDSRSGPFLDEEDDADPSLAANTLVFLHNDPFDILGANP</sequence>
<name>A0A699IB39_TANCI</name>
<proteinExistence type="predicted"/>
<comment type="caution">
    <text evidence="1">The sequence shown here is derived from an EMBL/GenBank/DDBJ whole genome shotgun (WGS) entry which is preliminary data.</text>
</comment>
<dbReference type="EMBL" id="BKCJ010269532">
    <property type="protein sequence ID" value="GEZ35956.1"/>
    <property type="molecule type" value="Genomic_DNA"/>
</dbReference>
<protein>
    <submittedName>
        <fullName evidence="1">Uncharacterized protein</fullName>
    </submittedName>
</protein>
<accession>A0A699IB39</accession>
<feature type="non-terminal residue" evidence="1">
    <location>
        <position position="1"/>
    </location>
</feature>
<dbReference type="AlphaFoldDB" id="A0A699IB39"/>
<organism evidence="1">
    <name type="scientific">Tanacetum cinerariifolium</name>
    <name type="common">Dalmatian daisy</name>
    <name type="synonym">Chrysanthemum cinerariifolium</name>
    <dbReference type="NCBI Taxonomy" id="118510"/>
    <lineage>
        <taxon>Eukaryota</taxon>
        <taxon>Viridiplantae</taxon>
        <taxon>Streptophyta</taxon>
        <taxon>Embryophyta</taxon>
        <taxon>Tracheophyta</taxon>
        <taxon>Spermatophyta</taxon>
        <taxon>Magnoliopsida</taxon>
        <taxon>eudicotyledons</taxon>
        <taxon>Gunneridae</taxon>
        <taxon>Pentapetalae</taxon>
        <taxon>asterids</taxon>
        <taxon>campanulids</taxon>
        <taxon>Asterales</taxon>
        <taxon>Asteraceae</taxon>
        <taxon>Asteroideae</taxon>
        <taxon>Anthemideae</taxon>
        <taxon>Anthemidinae</taxon>
        <taxon>Tanacetum</taxon>
    </lineage>
</organism>
<reference evidence="1" key="1">
    <citation type="journal article" date="2019" name="Sci. Rep.">
        <title>Draft genome of Tanacetum cinerariifolium, the natural source of mosquito coil.</title>
        <authorList>
            <person name="Yamashiro T."/>
            <person name="Shiraishi A."/>
            <person name="Satake H."/>
            <person name="Nakayama K."/>
        </authorList>
    </citation>
    <scope>NUCLEOTIDE SEQUENCE</scope>
</reference>
<gene>
    <name evidence="1" type="ORF">Tci_507929</name>
</gene>
<evidence type="ECO:0000313" key="1">
    <source>
        <dbReference type="EMBL" id="GEZ35956.1"/>
    </source>
</evidence>